<dbReference type="PANTHER" id="PTHR10906">
    <property type="entry name" value="SECY/SEC61-ALPHA FAMILY MEMBER"/>
    <property type="match status" value="1"/>
</dbReference>
<name>A0ABR8P8Z0_9LACO</name>
<evidence type="ECO:0000256" key="3">
    <source>
        <dbReference type="ARBA" id="ARBA00022692"/>
    </source>
</evidence>
<protein>
    <recommendedName>
        <fullName evidence="8 9">Accessory Sec system protein translocase subunit SecY2</fullName>
    </recommendedName>
</protein>
<keyword evidence="3 8" id="KW-0812">Transmembrane</keyword>
<dbReference type="Proteomes" id="UP000704341">
    <property type="component" value="Unassembled WGS sequence"/>
</dbReference>
<comment type="subcellular location">
    <subcellularLocation>
        <location evidence="8">Cell membrane</location>
        <topology evidence="8">Multi-pass membrane protein</topology>
    </subcellularLocation>
</comment>
<comment type="subunit">
    <text evidence="8">Component of the accessory SecA2/SecY2 protein translocase complex required to export cell wall proteins. May form heterotrimers with SecE and SecG subunits.</text>
</comment>
<dbReference type="NCBIfam" id="TIGR02920">
    <property type="entry name" value="acc_sec_Y2"/>
    <property type="match status" value="1"/>
</dbReference>
<dbReference type="InterPro" id="IPR023201">
    <property type="entry name" value="SecY_dom_sf"/>
</dbReference>
<dbReference type="Pfam" id="PF00344">
    <property type="entry name" value="SecY"/>
    <property type="match status" value="1"/>
</dbReference>
<reference evidence="10 11" key="1">
    <citation type="submission" date="2018-07" db="EMBL/GenBank/DDBJ databases">
        <title>Phylogenomic Insights into understanding Host Adaptation of Lactobacillus reuteri by a novel species, Lactobacillus spp. M31.</title>
        <authorList>
            <person name="Sharma S."/>
            <person name="Patil P."/>
            <person name="Korpole S."/>
            <person name="Patil P.B."/>
        </authorList>
    </citation>
    <scope>NUCLEOTIDE SEQUENCE [LARGE SCALE GENOMIC DNA]</scope>
    <source>
        <strain evidence="10 11">M31</strain>
    </source>
</reference>
<evidence type="ECO:0000256" key="4">
    <source>
        <dbReference type="ARBA" id="ARBA00022927"/>
    </source>
</evidence>
<evidence type="ECO:0000256" key="5">
    <source>
        <dbReference type="ARBA" id="ARBA00022989"/>
    </source>
</evidence>
<evidence type="ECO:0000256" key="9">
    <source>
        <dbReference type="NCBIfam" id="TIGR02920"/>
    </source>
</evidence>
<evidence type="ECO:0000256" key="1">
    <source>
        <dbReference type="ARBA" id="ARBA00022448"/>
    </source>
</evidence>
<feature type="transmembrane region" description="Helical" evidence="8">
    <location>
        <begin position="106"/>
        <end position="126"/>
    </location>
</feature>
<comment type="function">
    <text evidence="8">Part of the accessory SecA2/SecY2 system specifically required for export of possible cell wall proteins. The central subunit of a protein translocation channel.</text>
</comment>
<dbReference type="SUPFAM" id="SSF103491">
    <property type="entry name" value="Preprotein translocase SecY subunit"/>
    <property type="match status" value="1"/>
</dbReference>
<comment type="similarity">
    <text evidence="8">Belongs to the SecY/SEC61-alpha family. SecY2 subfamily.</text>
</comment>
<keyword evidence="4 8" id="KW-0653">Protein transport</keyword>
<dbReference type="EMBL" id="QORN01000036">
    <property type="protein sequence ID" value="MBD5807148.1"/>
    <property type="molecule type" value="Genomic_DNA"/>
</dbReference>
<evidence type="ECO:0000256" key="2">
    <source>
        <dbReference type="ARBA" id="ARBA00022475"/>
    </source>
</evidence>
<evidence type="ECO:0000313" key="10">
    <source>
        <dbReference type="EMBL" id="MBD5807148.1"/>
    </source>
</evidence>
<dbReference type="InterPro" id="IPR002208">
    <property type="entry name" value="SecY/SEC61-alpha"/>
</dbReference>
<keyword evidence="2 8" id="KW-1003">Cell membrane</keyword>
<feature type="transmembrane region" description="Helical" evidence="8">
    <location>
        <begin position="132"/>
        <end position="149"/>
    </location>
</feature>
<comment type="caution">
    <text evidence="8">Lacks conserved residue(s) required for the propagation of feature annotation.</text>
</comment>
<gene>
    <name evidence="8 10" type="primary">secY2</name>
    <name evidence="10" type="ORF">DTK66_08575</name>
</gene>
<dbReference type="PIRSF" id="PIRSF004557">
    <property type="entry name" value="SecY"/>
    <property type="match status" value="1"/>
</dbReference>
<feature type="transmembrane region" description="Helical" evidence="8">
    <location>
        <begin position="353"/>
        <end position="373"/>
    </location>
</feature>
<feature type="transmembrane region" description="Helical" evidence="8">
    <location>
        <begin position="190"/>
        <end position="211"/>
    </location>
</feature>
<evidence type="ECO:0000256" key="7">
    <source>
        <dbReference type="ARBA" id="ARBA00023136"/>
    </source>
</evidence>
<dbReference type="InterPro" id="IPR014269">
    <property type="entry name" value="SecY2"/>
</dbReference>
<evidence type="ECO:0000256" key="6">
    <source>
        <dbReference type="ARBA" id="ARBA00023010"/>
    </source>
</evidence>
<keyword evidence="1 8" id="KW-0813">Transport</keyword>
<feature type="transmembrane region" description="Helical" evidence="8">
    <location>
        <begin position="328"/>
        <end position="347"/>
    </location>
</feature>
<feature type="transmembrane region" description="Helical" evidence="8">
    <location>
        <begin position="232"/>
        <end position="253"/>
    </location>
</feature>
<keyword evidence="5 8" id="KW-1133">Transmembrane helix</keyword>
<sequence length="398" mass="44716">MTNTTQMKNLLKKLGTTLFILLIYMLGSSIPIPLAQTSQEFRQVLMDSPIGIMSFMSGGNLQHLSLFMIGLTPLMIAMMFVQLLTMMRLFYFDTLSTQQMMKIQQWCSLLFAVIQSLAITLGMHITTNSFKSIMVILMLTAGSMFVIWLGNMNMSFGIGGTITLIMFNIISGSTPNLIRAIKSLGQQPGGILWIGGTILTSFLILIFWIAFNRAYYPIKMINTMMSSKDKPLILPIGLNNGAMMTYMIGMSILMLPTLLVNRFGTRSFLVNPYFNVIVSGLLAFILFYFFTFVQFDPKQQAKTMLRSNNYILGIRPGEPTRKYLRQKLIMVSFPGALLNAIQLSFGLLGNQVLGGFAGLAIVPMNIIMIVMFMQGIKDQLLMLIFPLKYEQLLKEESL</sequence>
<dbReference type="PRINTS" id="PR00303">
    <property type="entry name" value="SECYTRNLCASE"/>
</dbReference>
<feature type="transmembrane region" description="Helical" evidence="8">
    <location>
        <begin position="273"/>
        <end position="295"/>
    </location>
</feature>
<organism evidence="10 11">
    <name type="scientific">Limosilactobacillus walteri</name>
    <dbReference type="NCBI Taxonomy" id="2268022"/>
    <lineage>
        <taxon>Bacteria</taxon>
        <taxon>Bacillati</taxon>
        <taxon>Bacillota</taxon>
        <taxon>Bacilli</taxon>
        <taxon>Lactobacillales</taxon>
        <taxon>Lactobacillaceae</taxon>
        <taxon>Limosilactobacillus</taxon>
    </lineage>
</organism>
<feature type="transmembrane region" description="Helical" evidence="8">
    <location>
        <begin position="156"/>
        <end position="178"/>
    </location>
</feature>
<proteinExistence type="inferred from homology"/>
<keyword evidence="7 8" id="KW-0472">Membrane</keyword>
<feature type="transmembrane region" description="Helical" evidence="8">
    <location>
        <begin position="61"/>
        <end position="85"/>
    </location>
</feature>
<dbReference type="Gene3D" id="1.10.3370.10">
    <property type="entry name" value="SecY subunit domain"/>
    <property type="match status" value="1"/>
</dbReference>
<comment type="caution">
    <text evidence="10">The sequence shown here is derived from an EMBL/GenBank/DDBJ whole genome shotgun (WGS) entry which is preliminary data.</text>
</comment>
<keyword evidence="6 8" id="KW-0811">Translocation</keyword>
<accession>A0ABR8P8Z0</accession>
<evidence type="ECO:0000313" key="11">
    <source>
        <dbReference type="Proteomes" id="UP000704341"/>
    </source>
</evidence>
<dbReference type="HAMAP" id="MF_01466">
    <property type="entry name" value="SecY2"/>
    <property type="match status" value="1"/>
</dbReference>
<evidence type="ECO:0000256" key="8">
    <source>
        <dbReference type="HAMAP-Rule" id="MF_01466"/>
    </source>
</evidence>
<keyword evidence="11" id="KW-1185">Reference proteome</keyword>